<dbReference type="AlphaFoldDB" id="A0A1H0KTD9"/>
<proteinExistence type="predicted"/>
<evidence type="ECO:0000313" key="3">
    <source>
        <dbReference type="Proteomes" id="UP000198779"/>
    </source>
</evidence>
<dbReference type="OrthoDB" id="1234596at2"/>
<evidence type="ECO:0000313" key="4">
    <source>
        <dbReference type="Proteomes" id="UP000199134"/>
    </source>
</evidence>
<evidence type="ECO:0000313" key="2">
    <source>
        <dbReference type="EMBL" id="SDO59053.1"/>
    </source>
</evidence>
<accession>A0A1G7VRS9</accession>
<dbReference type="Proteomes" id="UP000199134">
    <property type="component" value="Unassembled WGS sequence"/>
</dbReference>
<accession>A0A1H0KTD9</accession>
<dbReference type="EMBL" id="FNCQ01000006">
    <property type="protein sequence ID" value="SDG62522.1"/>
    <property type="molecule type" value="Genomic_DNA"/>
</dbReference>
<dbReference type="RefSeq" id="WP_091816672.1">
    <property type="nucleotide sequence ID" value="NZ_FNCQ01000006.1"/>
</dbReference>
<evidence type="ECO:0000313" key="1">
    <source>
        <dbReference type="EMBL" id="SDG62522.1"/>
    </source>
</evidence>
<gene>
    <name evidence="2" type="ORF">SAMN04487900_1305</name>
    <name evidence="1" type="ORF">SAMN04487901_106100</name>
</gene>
<name>A0A1H0KTD9_9BACT</name>
<keyword evidence="3" id="KW-1185">Reference proteome</keyword>
<sequence length="276" mass="31915">MKIFHYTTLDSLAMIMSSRSIKFNRLDKVDDLEERTEPSKVKLWQYLFVSCWTENPEESIPLWRMYSGNAHGVRIGMDIDMFEDNIVGGNNVPVNISHEGLLVRKIPVQDFFRKDYFVLPAAVRYIERGKDTLFYCHVDYVDDVNEKTKDAYQLTKTDAIHASSHISFGEIGKYKNKRWAFQEETRFRLVVMPFNPIFCNPDIVSTIAVNAFHQSKPVPISEYFLKLRTEALNNMEITLHPNATASDRVIVDALCAKYAQGATIKESELRDRVVMK</sequence>
<dbReference type="EMBL" id="FNIW01000030">
    <property type="protein sequence ID" value="SDO59053.1"/>
    <property type="molecule type" value="Genomic_DNA"/>
</dbReference>
<evidence type="ECO:0008006" key="5">
    <source>
        <dbReference type="Google" id="ProtNLM"/>
    </source>
</evidence>
<dbReference type="InterPro" id="IPR021352">
    <property type="entry name" value="DUF2971"/>
</dbReference>
<reference evidence="1 4" key="1">
    <citation type="submission" date="2016-10" db="EMBL/GenBank/DDBJ databases">
        <authorList>
            <person name="de Groot N.N."/>
        </authorList>
    </citation>
    <scope>NUCLEOTIDE SEQUENCE [LARGE SCALE GENOMIC DNA]</scope>
    <source>
        <strain evidence="4">BP1-145</strain>
        <strain evidence="1">BP1-148</strain>
    </source>
</reference>
<reference evidence="2 3" key="2">
    <citation type="submission" date="2016-10" db="EMBL/GenBank/DDBJ databases">
        <authorList>
            <person name="Varghese N."/>
            <person name="Submissions S."/>
        </authorList>
    </citation>
    <scope>NUCLEOTIDE SEQUENCE</scope>
    <source>
        <strain evidence="2">BP1-145</strain>
        <strain evidence="3">BP1-148</strain>
    </source>
</reference>
<dbReference type="Proteomes" id="UP000198779">
    <property type="component" value="Unassembled WGS sequence"/>
</dbReference>
<dbReference type="Pfam" id="PF11185">
    <property type="entry name" value="DUF2971"/>
    <property type="match status" value="1"/>
</dbReference>
<protein>
    <recommendedName>
        <fullName evidence="5">DUF2971 domain-containing protein</fullName>
    </recommendedName>
</protein>
<dbReference type="STRING" id="645274.SAMN04487901_106100"/>
<organism evidence="2 4">
    <name type="scientific">Prevotella communis</name>
    <dbReference type="NCBI Taxonomy" id="2913614"/>
    <lineage>
        <taxon>Bacteria</taxon>
        <taxon>Pseudomonadati</taxon>
        <taxon>Bacteroidota</taxon>
        <taxon>Bacteroidia</taxon>
        <taxon>Bacteroidales</taxon>
        <taxon>Prevotellaceae</taxon>
        <taxon>Prevotella</taxon>
    </lineage>
</organism>